<feature type="coiled-coil region" evidence="5">
    <location>
        <begin position="20"/>
        <end position="47"/>
    </location>
</feature>
<evidence type="ECO:0000256" key="3">
    <source>
        <dbReference type="ARBA" id="ARBA00023054"/>
    </source>
</evidence>
<dbReference type="AlphaFoldDB" id="A0A2V1IVS6"/>
<dbReference type="Pfam" id="PF02646">
    <property type="entry name" value="RmuC"/>
    <property type="match status" value="1"/>
</dbReference>
<sequence length="389" mass="44469">MTAIALLVTVALLVGTATMYVRSQRRLHESEQQRVRLEERLRLATTAAEEERCRRDEDAERFRHIASDIMAAQASDMRHRNEERLQQVLAPLKADIERFSATVGQCYADEARERFSLQQAIRTLVETNQNIGREARELSQALRGNNRRQGQWGEIVLQTILEKSGLREGHEFTTQASHDTGTDEGERLRLRPDVVVHYPDRRCIIIDSKASLTAFIELTEARDDDERKLAARRHVESVRRHVDMLGAKHYENLADDETLDFVMMFIPNEAAYLAAMQHDADLWQRAYDKRVLIVSPTHLISALRLISQLWVRDKQTRNTIEIAEAAGRMYDKFSDFVKDLNKIGASLGATQRAYDAAVNKLSDGKGSLMSRAEKLQEMGAKVSKQLRKD</sequence>
<evidence type="ECO:0000256" key="1">
    <source>
        <dbReference type="ARBA" id="ARBA00003416"/>
    </source>
</evidence>
<dbReference type="PANTHER" id="PTHR30563:SF0">
    <property type="entry name" value="DNA RECOMBINATION PROTEIN RMUC"/>
    <property type="match status" value="1"/>
</dbReference>
<evidence type="ECO:0000313" key="6">
    <source>
        <dbReference type="EMBL" id="PWB06309.1"/>
    </source>
</evidence>
<organism evidence="6 7">
    <name type="scientific">Paramuribaculum intestinale</name>
    <dbReference type="NCBI Taxonomy" id="2094151"/>
    <lineage>
        <taxon>Bacteria</taxon>
        <taxon>Pseudomonadati</taxon>
        <taxon>Bacteroidota</taxon>
        <taxon>Bacteroidia</taxon>
        <taxon>Bacteroidales</taxon>
        <taxon>Muribaculaceae</taxon>
        <taxon>Paramuribaculum</taxon>
    </lineage>
</organism>
<comment type="function">
    <text evidence="1">Involved in DNA recombination.</text>
</comment>
<evidence type="ECO:0000313" key="7">
    <source>
        <dbReference type="Proteomes" id="UP000244925"/>
    </source>
</evidence>
<dbReference type="Proteomes" id="UP000244925">
    <property type="component" value="Unassembled WGS sequence"/>
</dbReference>
<gene>
    <name evidence="6" type="ORF">C5O25_10750</name>
</gene>
<evidence type="ECO:0000256" key="5">
    <source>
        <dbReference type="SAM" id="Coils"/>
    </source>
</evidence>
<dbReference type="GO" id="GO:0006310">
    <property type="term" value="P:DNA recombination"/>
    <property type="evidence" value="ECO:0007669"/>
    <property type="project" value="UniProtKB-KW"/>
</dbReference>
<protein>
    <submittedName>
        <fullName evidence="6">DNA recombination protein RmuC</fullName>
    </submittedName>
</protein>
<comment type="caution">
    <text evidence="6">The sequence shown here is derived from an EMBL/GenBank/DDBJ whole genome shotgun (WGS) entry which is preliminary data.</text>
</comment>
<dbReference type="InterPro" id="IPR003798">
    <property type="entry name" value="DNA_recombination_RmuC"/>
</dbReference>
<evidence type="ECO:0000256" key="2">
    <source>
        <dbReference type="ARBA" id="ARBA00009840"/>
    </source>
</evidence>
<evidence type="ECO:0000256" key="4">
    <source>
        <dbReference type="ARBA" id="ARBA00023172"/>
    </source>
</evidence>
<comment type="similarity">
    <text evidence="2">Belongs to the RmuC family.</text>
</comment>
<reference evidence="7" key="1">
    <citation type="submission" date="2018-02" db="EMBL/GenBank/DDBJ databases">
        <authorList>
            <person name="Clavel T."/>
            <person name="Strowig T."/>
        </authorList>
    </citation>
    <scope>NUCLEOTIDE SEQUENCE [LARGE SCALE GENOMIC DNA]</scope>
    <source>
        <strain evidence="7">DSM 100764</strain>
    </source>
</reference>
<dbReference type="EMBL" id="PUBV01000028">
    <property type="protein sequence ID" value="PWB06309.1"/>
    <property type="molecule type" value="Genomic_DNA"/>
</dbReference>
<dbReference type="PANTHER" id="PTHR30563">
    <property type="entry name" value="DNA RECOMBINATION PROTEIN RMUC"/>
    <property type="match status" value="1"/>
</dbReference>
<keyword evidence="4" id="KW-0233">DNA recombination</keyword>
<keyword evidence="3 5" id="KW-0175">Coiled coil</keyword>
<dbReference type="RefSeq" id="WP_107036744.1">
    <property type="nucleotide sequence ID" value="NZ_CAOOML010000041.1"/>
</dbReference>
<keyword evidence="7" id="KW-1185">Reference proteome</keyword>
<name>A0A2V1IVS6_9BACT</name>
<accession>A0A2V1IVS6</accession>
<proteinExistence type="inferred from homology"/>